<dbReference type="PANTHER" id="PTHR24366:SF168">
    <property type="entry name" value="GH22922P-RELATED"/>
    <property type="match status" value="1"/>
</dbReference>
<comment type="caution">
    <text evidence="5">The sequence shown here is derived from an EMBL/GenBank/DDBJ whole genome shotgun (WGS) entry which is preliminary data.</text>
</comment>
<dbReference type="InterPro" id="IPR001611">
    <property type="entry name" value="Leu-rich_rpt"/>
</dbReference>
<dbReference type="SMART" id="SM00364">
    <property type="entry name" value="LRR_BAC"/>
    <property type="match status" value="4"/>
</dbReference>
<organism evidence="5 6">
    <name type="scientific">Oedothorax gibbosus</name>
    <dbReference type="NCBI Taxonomy" id="931172"/>
    <lineage>
        <taxon>Eukaryota</taxon>
        <taxon>Metazoa</taxon>
        <taxon>Ecdysozoa</taxon>
        <taxon>Arthropoda</taxon>
        <taxon>Chelicerata</taxon>
        <taxon>Arachnida</taxon>
        <taxon>Araneae</taxon>
        <taxon>Araneomorphae</taxon>
        <taxon>Entelegynae</taxon>
        <taxon>Araneoidea</taxon>
        <taxon>Linyphiidae</taxon>
        <taxon>Erigoninae</taxon>
        <taxon>Oedothorax</taxon>
    </lineage>
</organism>
<feature type="region of interest" description="Disordered" evidence="3">
    <location>
        <begin position="472"/>
        <end position="509"/>
    </location>
</feature>
<keyword evidence="4" id="KW-0812">Transmembrane</keyword>
<dbReference type="InterPro" id="IPR032675">
    <property type="entry name" value="LRR_dom_sf"/>
</dbReference>
<dbReference type="SMART" id="SM00369">
    <property type="entry name" value="LRR_TYP"/>
    <property type="match status" value="6"/>
</dbReference>
<feature type="compositionally biased region" description="Low complexity" evidence="3">
    <location>
        <begin position="482"/>
        <end position="499"/>
    </location>
</feature>
<evidence type="ECO:0000313" key="6">
    <source>
        <dbReference type="Proteomes" id="UP000827092"/>
    </source>
</evidence>
<accession>A0AAV6VG60</accession>
<dbReference type="InterPro" id="IPR003591">
    <property type="entry name" value="Leu-rich_rpt_typical-subtyp"/>
</dbReference>
<dbReference type="Proteomes" id="UP000827092">
    <property type="component" value="Unassembled WGS sequence"/>
</dbReference>
<keyword evidence="6" id="KW-1185">Reference proteome</keyword>
<name>A0AAV6VG60_9ARAC</name>
<reference evidence="5 6" key="1">
    <citation type="journal article" date="2022" name="Nat. Ecol. Evol.">
        <title>A masculinizing supergene underlies an exaggerated male reproductive morph in a spider.</title>
        <authorList>
            <person name="Hendrickx F."/>
            <person name="De Corte Z."/>
            <person name="Sonet G."/>
            <person name="Van Belleghem S.M."/>
            <person name="Kostlbacher S."/>
            <person name="Vangestel C."/>
        </authorList>
    </citation>
    <scope>NUCLEOTIDE SEQUENCE [LARGE SCALE GENOMIC DNA]</scope>
    <source>
        <strain evidence="5">W744_W776</strain>
    </source>
</reference>
<dbReference type="EMBL" id="JAFNEN010000101">
    <property type="protein sequence ID" value="KAG8194628.1"/>
    <property type="molecule type" value="Genomic_DNA"/>
</dbReference>
<evidence type="ECO:0000256" key="2">
    <source>
        <dbReference type="ARBA" id="ARBA00022737"/>
    </source>
</evidence>
<keyword evidence="4" id="KW-0472">Membrane</keyword>
<dbReference type="PRINTS" id="PR00019">
    <property type="entry name" value="LEURICHRPT"/>
</dbReference>
<dbReference type="Pfam" id="PF13855">
    <property type="entry name" value="LRR_8"/>
    <property type="match status" value="2"/>
</dbReference>
<keyword evidence="1" id="KW-0433">Leucine-rich repeat</keyword>
<dbReference type="PROSITE" id="PS51450">
    <property type="entry name" value="LRR"/>
    <property type="match status" value="1"/>
</dbReference>
<evidence type="ECO:0000256" key="3">
    <source>
        <dbReference type="SAM" id="MobiDB-lite"/>
    </source>
</evidence>
<sequence length="784" mass="85999">MTSPLPALRIPPSLNSPEGKAVGPQVNQLPLWFVRERKVKLVAASNVFELFECELRRFFPRVLCRIFVVLNVGPPPPVGFENTGMPPLTWPILLLLFATLSRAQVCEWPDDYADLRPRCVCGSGGSLRLTVQCSSVDLNRLVEALKTMPPLDHLAVLNSSIPALVDDAFSGLDLQGLQLSSIGLGSVSALAFRGVERTLVRLSLDQNELREVPEEALKRLGNLKELDLSRNRITEVPEGAFDGLPLVTLVLADNNLDLSEGAFKGLESTLHNLNLRGTGQTRIPIPIKQLEELSYLDLSQNSLKQLPANGFSDLGQLATLSIERSGVEFVDPMAFEGLNGTLRTLKLLNNKIEDFPTMAVRTLTQLTSLDIGFNRIKVVPADAFIGNPVLTLLAIEGNPLTTLSETSFTRLNSTLRGLSIGGSTLVCDCKLRWIVEWVKLYNLDVTSRERNPQFCGRPSAYRRRILPQMSPSELKCDDEATTKSSTPVPTTVPSSTQKSIAGATGRDLRAPRTSSLDQLHLTEVLRRGSELTVKWEGYREDNIVRARSAAPVHAMYRVFGEPHFQVGLTTNPTSGWAQFQVPEGKAVVVCVVDTAQAATLSPTSVPRNQCNEVNVERVSETQLSKIIIASSAAVCGMIVVAVIVFVCCSRRSGKTKQNHHPHIPRPAMKSEHEWETSSLYSARSIPRARAYHGSVNPSYLPPDDVQSFRSLPPARARMAGSRADMHSSQIALSQLSGHHSFLGTGYGGETHHNGWGGSHHWDNVDAYSERHAPSRLSYAKDNFG</sequence>
<dbReference type="AlphaFoldDB" id="A0AAV6VG60"/>
<gene>
    <name evidence="5" type="ORF">JTE90_003105</name>
</gene>
<evidence type="ECO:0000256" key="4">
    <source>
        <dbReference type="SAM" id="Phobius"/>
    </source>
</evidence>
<evidence type="ECO:0000256" key="1">
    <source>
        <dbReference type="ARBA" id="ARBA00022614"/>
    </source>
</evidence>
<dbReference type="SUPFAM" id="SSF52058">
    <property type="entry name" value="L domain-like"/>
    <property type="match status" value="1"/>
</dbReference>
<dbReference type="PANTHER" id="PTHR24366">
    <property type="entry name" value="IG(IMMUNOGLOBULIN) AND LRR(LEUCINE RICH REPEAT) DOMAINS"/>
    <property type="match status" value="1"/>
</dbReference>
<evidence type="ECO:0000313" key="5">
    <source>
        <dbReference type="EMBL" id="KAG8194628.1"/>
    </source>
</evidence>
<proteinExistence type="predicted"/>
<dbReference type="Gene3D" id="3.80.10.10">
    <property type="entry name" value="Ribonuclease Inhibitor"/>
    <property type="match status" value="2"/>
</dbReference>
<feature type="transmembrane region" description="Helical" evidence="4">
    <location>
        <begin position="626"/>
        <end position="648"/>
    </location>
</feature>
<keyword evidence="4" id="KW-1133">Transmembrane helix</keyword>
<keyword evidence="2" id="KW-0677">Repeat</keyword>
<protein>
    <submittedName>
        <fullName evidence="5">Uncharacterized protein</fullName>
    </submittedName>
</protein>